<organism evidence="5 6">
    <name type="scientific">Streptomyces jumonjinensis</name>
    <dbReference type="NCBI Taxonomy" id="1945"/>
    <lineage>
        <taxon>Bacteria</taxon>
        <taxon>Bacillati</taxon>
        <taxon>Actinomycetota</taxon>
        <taxon>Actinomycetes</taxon>
        <taxon>Kitasatosporales</taxon>
        <taxon>Streptomycetaceae</taxon>
        <taxon>Streptomyces</taxon>
    </lineage>
</organism>
<protein>
    <submittedName>
        <fullName evidence="5">NAD(P)/FAD-dependent oxidoreductase</fullName>
    </submittedName>
</protein>
<accession>A0A646KMT5</accession>
<dbReference type="RefSeq" id="WP_323392154.1">
    <property type="nucleotide sequence ID" value="NZ_JBEPDZ010000005.1"/>
</dbReference>
<dbReference type="EMBL" id="VCLA01000150">
    <property type="protein sequence ID" value="MQT02296.1"/>
    <property type="molecule type" value="Genomic_DNA"/>
</dbReference>
<dbReference type="Pfam" id="PF00743">
    <property type="entry name" value="FMO-like"/>
    <property type="match status" value="1"/>
</dbReference>
<comment type="similarity">
    <text evidence="1">Belongs to the FAD-binding monooxygenase family.</text>
</comment>
<keyword evidence="2" id="KW-0285">Flavoprotein</keyword>
<evidence type="ECO:0000256" key="4">
    <source>
        <dbReference type="ARBA" id="ARBA00023002"/>
    </source>
</evidence>
<evidence type="ECO:0000256" key="1">
    <source>
        <dbReference type="ARBA" id="ARBA00010139"/>
    </source>
</evidence>
<dbReference type="GO" id="GO:0004499">
    <property type="term" value="F:N,N-dimethylaniline monooxygenase activity"/>
    <property type="evidence" value="ECO:0007669"/>
    <property type="project" value="InterPro"/>
</dbReference>
<proteinExistence type="inferred from homology"/>
<dbReference type="Gene3D" id="3.50.50.60">
    <property type="entry name" value="FAD/NAD(P)-binding domain"/>
    <property type="match status" value="2"/>
</dbReference>
<dbReference type="GO" id="GO:0050660">
    <property type="term" value="F:flavin adenine dinucleotide binding"/>
    <property type="evidence" value="ECO:0007669"/>
    <property type="project" value="InterPro"/>
</dbReference>
<gene>
    <name evidence="5" type="ORF">FF041_19435</name>
</gene>
<dbReference type="PANTHER" id="PTHR42877:SF4">
    <property type="entry name" value="FAD_NAD(P)-BINDING DOMAIN-CONTAINING PROTEIN-RELATED"/>
    <property type="match status" value="1"/>
</dbReference>
<sequence>MRSTGRDPGRHVRVAVVGAGFSGLGAAVRLGRAGLRDFVVLERAPGVGGTWRDNTYPGCACDVPSLLYSYSFAPHAGRWPRTFSGQRDIRAYLEAVADAEGIGPHLRFGCEVLEMRWDSARLHWEITTSRERWTADVAVCAAGPLSEPVIPPVAGLDSFPGPVFHSARWDHTAELRGKRVAVIGTGASAVQLVPALAATAAGVRLFQRTPPWVLPRPDRRVPAAERLLYERLPATAAARRALLWGVRELVTRAFTRLPNALAGYEALARAHLRWAVRDPGLRSRLTPDYRIGCKRILLSSAYYPALVQPHVETIAASLAEVRGRRLIAGDGTTTEADVIVFATGFRATEPPIAHRVTGSDGLTLAETWRDGGMRALRGTSVAGFPNLLMLLGPNTGLGNTSLVLMIESQLDYLLDYLRLLEEYGAAGSVALTPRPAAVRSWNARLDARLGRTVWNTGGCDSWYRDAEGRNTTLWPGSTREFRRAVRRVDPGEYARLTPAEADGGPDPVAPPV</sequence>
<reference evidence="5 6" key="1">
    <citation type="submission" date="2019-05" db="EMBL/GenBank/DDBJ databases">
        <title>Comparative genomics and metabolomics analyses of clavulanic acid producing Streptomyces species provides insight into specialized metabolism and evolution of beta-lactam biosynthetic gene clusters.</title>
        <authorList>
            <person name="Moore M.A."/>
            <person name="Cruz-Morales P."/>
            <person name="Barona Gomez F."/>
            <person name="Kapil T."/>
        </authorList>
    </citation>
    <scope>NUCLEOTIDE SEQUENCE [LARGE SCALE GENOMIC DNA]</scope>
    <source>
        <strain evidence="5 6">NRRL 5741</strain>
    </source>
</reference>
<dbReference type="AlphaFoldDB" id="A0A646KMT5"/>
<evidence type="ECO:0000313" key="5">
    <source>
        <dbReference type="EMBL" id="MQT02296.1"/>
    </source>
</evidence>
<dbReference type="SUPFAM" id="SSF51905">
    <property type="entry name" value="FAD/NAD(P)-binding domain"/>
    <property type="match status" value="2"/>
</dbReference>
<evidence type="ECO:0000256" key="3">
    <source>
        <dbReference type="ARBA" id="ARBA00022827"/>
    </source>
</evidence>
<dbReference type="InterPro" id="IPR036188">
    <property type="entry name" value="FAD/NAD-bd_sf"/>
</dbReference>
<comment type="caution">
    <text evidence="5">The sequence shown here is derived from an EMBL/GenBank/DDBJ whole genome shotgun (WGS) entry which is preliminary data.</text>
</comment>
<evidence type="ECO:0000256" key="2">
    <source>
        <dbReference type="ARBA" id="ARBA00022630"/>
    </source>
</evidence>
<keyword evidence="6" id="KW-1185">Reference proteome</keyword>
<dbReference type="PRINTS" id="PR00469">
    <property type="entry name" value="PNDRDTASEII"/>
</dbReference>
<dbReference type="PRINTS" id="PR00368">
    <property type="entry name" value="FADPNR"/>
</dbReference>
<dbReference type="InterPro" id="IPR020946">
    <property type="entry name" value="Flavin_mOase-like"/>
</dbReference>
<name>A0A646KMT5_STRJU</name>
<keyword evidence="4" id="KW-0560">Oxidoreductase</keyword>
<keyword evidence="3" id="KW-0274">FAD</keyword>
<dbReference type="PANTHER" id="PTHR42877">
    <property type="entry name" value="L-ORNITHINE N(5)-MONOOXYGENASE-RELATED"/>
    <property type="match status" value="1"/>
</dbReference>
<evidence type="ECO:0000313" key="6">
    <source>
        <dbReference type="Proteomes" id="UP000419138"/>
    </source>
</evidence>
<dbReference type="Proteomes" id="UP000419138">
    <property type="component" value="Unassembled WGS sequence"/>
</dbReference>
<dbReference type="GO" id="GO:0050661">
    <property type="term" value="F:NADP binding"/>
    <property type="evidence" value="ECO:0007669"/>
    <property type="project" value="InterPro"/>
</dbReference>
<dbReference type="InterPro" id="IPR051209">
    <property type="entry name" value="FAD-bind_Monooxygenase_sf"/>
</dbReference>